<evidence type="ECO:0000256" key="5">
    <source>
        <dbReference type="ARBA" id="ARBA00022840"/>
    </source>
</evidence>
<evidence type="ECO:0000256" key="3">
    <source>
        <dbReference type="ARBA" id="ARBA00022598"/>
    </source>
</evidence>
<dbReference type="Pfam" id="PF01336">
    <property type="entry name" value="tRNA_anti-codon"/>
    <property type="match status" value="1"/>
</dbReference>
<dbReference type="Pfam" id="PF00152">
    <property type="entry name" value="tRNA-synt_2"/>
    <property type="match status" value="1"/>
</dbReference>
<dbReference type="GO" id="GO:0003676">
    <property type="term" value="F:nucleic acid binding"/>
    <property type="evidence" value="ECO:0007669"/>
    <property type="project" value="InterPro"/>
</dbReference>
<keyword evidence="4" id="KW-0547">Nucleotide-binding</keyword>
<keyword evidence="7" id="KW-0030">Aminoacyl-tRNA synthetase</keyword>
<dbReference type="SUPFAM" id="SSF50249">
    <property type="entry name" value="Nucleic acid-binding proteins"/>
    <property type="match status" value="1"/>
</dbReference>
<dbReference type="PANTHER" id="PTHR22594:SF34">
    <property type="entry name" value="ASPARAGINE--TRNA LIGASE, MITOCHONDRIAL-RELATED"/>
    <property type="match status" value="1"/>
</dbReference>
<evidence type="ECO:0000313" key="9">
    <source>
        <dbReference type="EMBL" id="CAG9329573.1"/>
    </source>
</evidence>
<evidence type="ECO:0000256" key="2">
    <source>
        <dbReference type="ARBA" id="ARBA00012816"/>
    </source>
</evidence>
<keyword evidence="5" id="KW-0067">ATP-binding</keyword>
<protein>
    <recommendedName>
        <fullName evidence="2">asparagine--tRNA ligase</fullName>
        <ecNumber evidence="2">6.1.1.22</ecNumber>
    </recommendedName>
</protein>
<dbReference type="Gene3D" id="2.40.50.140">
    <property type="entry name" value="Nucleic acid-binding proteins"/>
    <property type="match status" value="1"/>
</dbReference>
<dbReference type="InterPro" id="IPR004364">
    <property type="entry name" value="Aa-tRNA-synt_II"/>
</dbReference>
<keyword evidence="3" id="KW-0436">Ligase</keyword>
<dbReference type="NCBIfam" id="TIGR00457">
    <property type="entry name" value="asnS"/>
    <property type="match status" value="1"/>
</dbReference>
<dbReference type="InterPro" id="IPR004365">
    <property type="entry name" value="NA-bd_OB_tRNA"/>
</dbReference>
<dbReference type="GO" id="GO:0005524">
    <property type="term" value="F:ATP binding"/>
    <property type="evidence" value="ECO:0007669"/>
    <property type="project" value="UniProtKB-KW"/>
</dbReference>
<dbReference type="GO" id="GO:0004816">
    <property type="term" value="F:asparagine-tRNA ligase activity"/>
    <property type="evidence" value="ECO:0007669"/>
    <property type="project" value="UniProtKB-EC"/>
</dbReference>
<dbReference type="PROSITE" id="PS50862">
    <property type="entry name" value="AA_TRNA_LIGASE_II"/>
    <property type="match status" value="1"/>
</dbReference>
<keyword evidence="10" id="KW-1185">Reference proteome</keyword>
<dbReference type="InterPro" id="IPR012340">
    <property type="entry name" value="NA-bd_OB-fold"/>
</dbReference>
<dbReference type="InterPro" id="IPR045864">
    <property type="entry name" value="aa-tRNA-synth_II/BPL/LPL"/>
</dbReference>
<dbReference type="InterPro" id="IPR006195">
    <property type="entry name" value="aa-tRNA-synth_II"/>
</dbReference>
<dbReference type="PRINTS" id="PR01042">
    <property type="entry name" value="TRNASYNTHASP"/>
</dbReference>
<comment type="caution">
    <text evidence="9">The sequence shown here is derived from an EMBL/GenBank/DDBJ whole genome shotgun (WGS) entry which is preliminary data.</text>
</comment>
<evidence type="ECO:0000256" key="1">
    <source>
        <dbReference type="ARBA" id="ARBA00008226"/>
    </source>
</evidence>
<evidence type="ECO:0000259" key="8">
    <source>
        <dbReference type="PROSITE" id="PS50862"/>
    </source>
</evidence>
<dbReference type="PANTHER" id="PTHR22594">
    <property type="entry name" value="ASPARTYL/LYSYL-TRNA SYNTHETASE"/>
    <property type="match status" value="1"/>
</dbReference>
<dbReference type="HAMAP" id="MF_00534">
    <property type="entry name" value="Asn_tRNA_synth"/>
    <property type="match status" value="1"/>
</dbReference>
<dbReference type="Proteomes" id="UP001162131">
    <property type="component" value="Unassembled WGS sequence"/>
</dbReference>
<dbReference type="AlphaFoldDB" id="A0AAU9K6J0"/>
<evidence type="ECO:0000256" key="4">
    <source>
        <dbReference type="ARBA" id="ARBA00022741"/>
    </source>
</evidence>
<dbReference type="EC" id="6.1.1.22" evidence="2"/>
<dbReference type="FunFam" id="3.30.930.10:FF:000016">
    <property type="entry name" value="Asparagine--tRNA ligase"/>
    <property type="match status" value="1"/>
</dbReference>
<dbReference type="SUPFAM" id="SSF55681">
    <property type="entry name" value="Class II aaRS and biotin synthetases"/>
    <property type="match status" value="1"/>
</dbReference>
<dbReference type="InterPro" id="IPR004522">
    <property type="entry name" value="Asn-tRNA-ligase"/>
</dbReference>
<dbReference type="CDD" id="cd00776">
    <property type="entry name" value="AsxRS_core"/>
    <property type="match status" value="1"/>
</dbReference>
<feature type="domain" description="Aminoacyl-transfer RNA synthetases class-II family profile" evidence="8">
    <location>
        <begin position="234"/>
        <end position="541"/>
    </location>
</feature>
<evidence type="ECO:0000256" key="6">
    <source>
        <dbReference type="ARBA" id="ARBA00022917"/>
    </source>
</evidence>
<comment type="similarity">
    <text evidence="1">Belongs to the class-II aminoacyl-tRNA synthetase family.</text>
</comment>
<dbReference type="CDD" id="cd04318">
    <property type="entry name" value="EcAsnRS_like_N"/>
    <property type="match status" value="1"/>
</dbReference>
<keyword evidence="6" id="KW-0648">Protein biosynthesis</keyword>
<dbReference type="Gene3D" id="3.30.930.10">
    <property type="entry name" value="Bira Bifunctional Protein, Domain 2"/>
    <property type="match status" value="1"/>
</dbReference>
<gene>
    <name evidence="9" type="ORF">BSTOLATCC_MIC49205</name>
</gene>
<proteinExistence type="inferred from homology"/>
<dbReference type="EMBL" id="CAJZBQ010000048">
    <property type="protein sequence ID" value="CAG9329573.1"/>
    <property type="molecule type" value="Genomic_DNA"/>
</dbReference>
<dbReference type="GO" id="GO:0005739">
    <property type="term" value="C:mitochondrion"/>
    <property type="evidence" value="ECO:0007669"/>
    <property type="project" value="TreeGrafter"/>
</dbReference>
<accession>A0AAU9K6J0</accession>
<dbReference type="NCBIfam" id="NF003037">
    <property type="entry name" value="PRK03932.1"/>
    <property type="match status" value="1"/>
</dbReference>
<evidence type="ECO:0000313" key="10">
    <source>
        <dbReference type="Proteomes" id="UP001162131"/>
    </source>
</evidence>
<organism evidence="9 10">
    <name type="scientific">Blepharisma stoltei</name>
    <dbReference type="NCBI Taxonomy" id="1481888"/>
    <lineage>
        <taxon>Eukaryota</taxon>
        <taxon>Sar</taxon>
        <taxon>Alveolata</taxon>
        <taxon>Ciliophora</taxon>
        <taxon>Postciliodesmatophora</taxon>
        <taxon>Heterotrichea</taxon>
        <taxon>Heterotrichida</taxon>
        <taxon>Blepharismidae</taxon>
        <taxon>Blepharisma</taxon>
    </lineage>
</organism>
<reference evidence="9" key="1">
    <citation type="submission" date="2021-09" db="EMBL/GenBank/DDBJ databases">
        <authorList>
            <consortium name="AG Swart"/>
            <person name="Singh M."/>
            <person name="Singh A."/>
            <person name="Seah K."/>
            <person name="Emmerich C."/>
        </authorList>
    </citation>
    <scope>NUCLEOTIDE SEQUENCE</scope>
    <source>
        <strain evidence="9">ATCC30299</strain>
    </source>
</reference>
<evidence type="ECO:0000256" key="7">
    <source>
        <dbReference type="ARBA" id="ARBA00023146"/>
    </source>
</evidence>
<name>A0AAU9K6J0_9CILI</name>
<dbReference type="InterPro" id="IPR002312">
    <property type="entry name" value="Asp/Asn-tRNA-synth_IIb"/>
</dbReference>
<sequence length="551" mass="62510">MLRRATLNFFKLTRGPKIDKGGVKKEVKGDIINISKDHIDPEIKHLRKKLTPSFIKSQLSRQFSTLEESTQSKLESKPDLLKMNKQFIVPTGTGGRYRVDYVLNHSDLIGQIITIKGWARTVRVQGGGSFAFIEVNDGSSVKGIQVVVNSSFPDFNKLKGTGISVSCKGLVIKSPGKGQSVEIQIEDPEKHSFSIIGDCDQSEYPISKKTHTPEFLREKAHLRSRTNLIGAVSRVRNALAFATHSFFNSRGFLYIQTPIITASDCEGAGELFKLSSEKKEGNSEDFFGKPAFLTCSGQLNVETYCCALSDVYTFGPTFRAENSHTTRHLAEFWMIEPEMAWAGLEENIECSESYLKFCIKYALENCAGDLEFFDKFVEKGLILRLRNVIERPFERISYTDAINIIQKSKKQFKIIPNWGDDLNSEHERYISEEIIKGPVIVCNYPKVLKAFYMKANDDDKTVQAMDILVPKIGEVIGGSAREDRLEQLDKNLEFKNLDKEKYWWYRDLRKFGSVPHAGFGLGFERLIMMVTGVENIRDTIPFPRWPGHAEF</sequence>
<dbReference type="GO" id="GO:0006421">
    <property type="term" value="P:asparaginyl-tRNA aminoacylation"/>
    <property type="evidence" value="ECO:0007669"/>
    <property type="project" value="InterPro"/>
</dbReference>